<proteinExistence type="predicted"/>
<evidence type="ECO:0000313" key="1">
    <source>
        <dbReference type="EMBL" id="KAK7301939.1"/>
    </source>
</evidence>
<reference evidence="1 2" key="1">
    <citation type="submission" date="2024-01" db="EMBL/GenBank/DDBJ databases">
        <title>The genomes of 5 underutilized Papilionoideae crops provide insights into root nodulation and disease resistance.</title>
        <authorList>
            <person name="Yuan L."/>
        </authorList>
    </citation>
    <scope>NUCLEOTIDE SEQUENCE [LARGE SCALE GENOMIC DNA]</scope>
    <source>
        <strain evidence="1">LY-2023</strain>
        <tissue evidence="1">Leaf</tissue>
    </source>
</reference>
<protein>
    <submittedName>
        <fullName evidence="1">Uncharacterized protein</fullName>
    </submittedName>
</protein>
<dbReference type="Proteomes" id="UP001359559">
    <property type="component" value="Unassembled WGS sequence"/>
</dbReference>
<name>A0AAN9PLA3_CLITE</name>
<evidence type="ECO:0000313" key="2">
    <source>
        <dbReference type="Proteomes" id="UP001359559"/>
    </source>
</evidence>
<gene>
    <name evidence="1" type="ORF">RJT34_12816</name>
</gene>
<dbReference type="EMBL" id="JAYKXN010000003">
    <property type="protein sequence ID" value="KAK7301939.1"/>
    <property type="molecule type" value="Genomic_DNA"/>
</dbReference>
<accession>A0AAN9PLA3</accession>
<dbReference type="AlphaFoldDB" id="A0AAN9PLA3"/>
<comment type="caution">
    <text evidence="1">The sequence shown here is derived from an EMBL/GenBank/DDBJ whole genome shotgun (WGS) entry which is preliminary data.</text>
</comment>
<organism evidence="1 2">
    <name type="scientific">Clitoria ternatea</name>
    <name type="common">Butterfly pea</name>
    <dbReference type="NCBI Taxonomy" id="43366"/>
    <lineage>
        <taxon>Eukaryota</taxon>
        <taxon>Viridiplantae</taxon>
        <taxon>Streptophyta</taxon>
        <taxon>Embryophyta</taxon>
        <taxon>Tracheophyta</taxon>
        <taxon>Spermatophyta</taxon>
        <taxon>Magnoliopsida</taxon>
        <taxon>eudicotyledons</taxon>
        <taxon>Gunneridae</taxon>
        <taxon>Pentapetalae</taxon>
        <taxon>rosids</taxon>
        <taxon>fabids</taxon>
        <taxon>Fabales</taxon>
        <taxon>Fabaceae</taxon>
        <taxon>Papilionoideae</taxon>
        <taxon>50 kb inversion clade</taxon>
        <taxon>NPAAA clade</taxon>
        <taxon>indigoferoid/millettioid clade</taxon>
        <taxon>Phaseoleae</taxon>
        <taxon>Clitoria</taxon>
    </lineage>
</organism>
<sequence length="143" mass="15649">MIAVWGVLVYLFLMTILRSMRKVCTGFILEILGNSISKPSVSLLPPKPSVFLLPFEAPCLPLNPFISLHLAPSLPPFKALHVAPSFPFSGALFHEVSLHLFPPRALFHDVSLPLSPLRFASCVMSSSLLHADCIPSLELAISF</sequence>
<keyword evidence="2" id="KW-1185">Reference proteome</keyword>